<dbReference type="PANTHER" id="PTHR30451:SF5">
    <property type="entry name" value="SLR0019 PROTEIN"/>
    <property type="match status" value="1"/>
</dbReference>
<evidence type="ECO:0000313" key="3">
    <source>
        <dbReference type="Proteomes" id="UP000025171"/>
    </source>
</evidence>
<name>A0A059FRQ9_9PROT</name>
<dbReference type="Proteomes" id="UP000025171">
    <property type="component" value="Unassembled WGS sequence"/>
</dbReference>
<evidence type="ECO:0008006" key="4">
    <source>
        <dbReference type="Google" id="ProtNLM"/>
    </source>
</evidence>
<sequence>MARSSFTLKQTLYLTAATFAVLAPARTAVAQAEFGTRYSQLTVPVLDGDIPIGVLDAQVAADGQYKVPSKSLLSVIGAVYSKEELAKLEARLDPVAELTSQSVSEFGLAMRFDSQRVVFVLDLPVENRDRIALEISKPGTAPEPSSYRQEPEAASGYLNVNFNIENDANRIGEETRAFGTLDSSVSIAGFVLENAALYEFGSSDVDRIARQGTRLTRDFADHGIRVSVGDVFSSPFGFNESEDILGFSAFKNVDVFNPFVLTRPTGSQSFTISQASDVEIYVNGALLQQSRLAAGNYDLSNFPLVDGANDVRIEVRSDTGEVQVLDFTNFFDSDLLAKGVSQWEVNLGIEAERTDSGIRYANDRPVATATYRRGISNTMTLGVTTRVTDSSSNLGGQVITATAVANISADIAASYANNTSGMAVNFSVQPRLPDSWQKAGQSVDAFFEYATRDFAISEQDRFNRKMRAGLRYNRFLFDGKMPISATVAYTSVYGIEGESIDASLGIGYRLTDDLTLRATPSYRRSFGGQDEAALRLALTKTLGRRNRARGTHDTRNNRTIAEYDYRSQYGGIGTLGANVVASRSDLEPETLSTSVDYIANRFDVNAGYTHNFSGESASEVGRLRAGVSTAIAFAGSDVAIGRPVRDAFAIIGPHESLKGKTVIVSPGTGDVGDRARSGSLGPALVGDLGSYSLSRMTYDVPGIPPGYDLGAGLFEVFPPHRGGYDLTVGSNRRASSIGFVEMPDGTPLSYGVGTATSKTDKGFEPQTIFTNRAGRFGVLKMVPGNTYDVVFSEVGIALEIVIPEDVEGYVDVGTLKGKPQ</sequence>
<dbReference type="GO" id="GO:0015473">
    <property type="term" value="F:fimbrial usher porin activity"/>
    <property type="evidence" value="ECO:0007669"/>
    <property type="project" value="InterPro"/>
</dbReference>
<accession>A0A059FRQ9</accession>
<dbReference type="eggNOG" id="COG3188">
    <property type="taxonomic scope" value="Bacteria"/>
</dbReference>
<keyword evidence="3" id="KW-1185">Reference proteome</keyword>
<dbReference type="Gene3D" id="2.60.40.3110">
    <property type="match status" value="1"/>
</dbReference>
<dbReference type="PANTHER" id="PTHR30451">
    <property type="entry name" value="OUTER MEMBRANE USHER PROTEIN"/>
    <property type="match status" value="1"/>
</dbReference>
<reference evidence="2 3" key="1">
    <citation type="journal article" date="2014" name="Antonie Van Leeuwenhoek">
        <title>Hyphomonas beringensis sp. nov. and Hyphomonas chukchiensis sp. nov., isolated from surface seawater of the Bering Sea and Chukchi Sea.</title>
        <authorList>
            <person name="Li C."/>
            <person name="Lai Q."/>
            <person name="Li G."/>
            <person name="Dong C."/>
            <person name="Wang J."/>
            <person name="Liao Y."/>
            <person name="Shao Z."/>
        </authorList>
    </citation>
    <scope>NUCLEOTIDE SEQUENCE [LARGE SCALE GENOMIC DNA]</scope>
    <source>
        <strain evidence="2 3">MHS-2</strain>
    </source>
</reference>
<keyword evidence="1" id="KW-0732">Signal</keyword>
<organism evidence="2 3">
    <name type="scientific">Hyphomonas johnsonii MHS-2</name>
    <dbReference type="NCBI Taxonomy" id="1280950"/>
    <lineage>
        <taxon>Bacteria</taxon>
        <taxon>Pseudomonadati</taxon>
        <taxon>Pseudomonadota</taxon>
        <taxon>Alphaproteobacteria</taxon>
        <taxon>Hyphomonadales</taxon>
        <taxon>Hyphomonadaceae</taxon>
        <taxon>Hyphomonas</taxon>
    </lineage>
</organism>
<dbReference type="AlphaFoldDB" id="A0A059FRQ9"/>
<dbReference type="InterPro" id="IPR000015">
    <property type="entry name" value="Fimb_usher"/>
</dbReference>
<feature type="chain" id="PRO_5001572564" description="Fimbrial biogenesis outer membrane usher protein" evidence="1">
    <location>
        <begin position="31"/>
        <end position="820"/>
    </location>
</feature>
<proteinExistence type="predicted"/>
<evidence type="ECO:0000256" key="1">
    <source>
        <dbReference type="SAM" id="SignalP"/>
    </source>
</evidence>
<evidence type="ECO:0000313" key="2">
    <source>
        <dbReference type="EMBL" id="KCZ93360.1"/>
    </source>
</evidence>
<dbReference type="OrthoDB" id="499138at2"/>
<comment type="caution">
    <text evidence="2">The sequence shown here is derived from an EMBL/GenBank/DDBJ whole genome shotgun (WGS) entry which is preliminary data.</text>
</comment>
<protein>
    <recommendedName>
        <fullName evidence="4">Fimbrial biogenesis outer membrane usher protein</fullName>
    </recommendedName>
</protein>
<dbReference type="GO" id="GO:0009297">
    <property type="term" value="P:pilus assembly"/>
    <property type="evidence" value="ECO:0007669"/>
    <property type="project" value="InterPro"/>
</dbReference>
<dbReference type="GO" id="GO:0009279">
    <property type="term" value="C:cell outer membrane"/>
    <property type="evidence" value="ECO:0007669"/>
    <property type="project" value="TreeGrafter"/>
</dbReference>
<feature type="signal peptide" evidence="1">
    <location>
        <begin position="1"/>
        <end position="30"/>
    </location>
</feature>
<dbReference type="PATRIC" id="fig|1280950.3.peg.1184"/>
<dbReference type="EMBL" id="ARYK01000002">
    <property type="protein sequence ID" value="KCZ93360.1"/>
    <property type="molecule type" value="Genomic_DNA"/>
</dbReference>
<gene>
    <name evidence="2" type="ORF">HJO_05875</name>
</gene>
<dbReference type="RefSeq" id="WP_035614914.1">
    <property type="nucleotide sequence ID" value="NZ_ARYK01000002.1"/>
</dbReference>
<dbReference type="STRING" id="1280950.HJO_05875"/>